<evidence type="ECO:0000256" key="2">
    <source>
        <dbReference type="SAM" id="MobiDB-lite"/>
    </source>
</evidence>
<evidence type="ECO:0000259" key="3">
    <source>
        <dbReference type="Pfam" id="PF00817"/>
    </source>
</evidence>
<feature type="region of interest" description="Disordered" evidence="2">
    <location>
        <begin position="1"/>
        <end position="23"/>
    </location>
</feature>
<proteinExistence type="predicted"/>
<dbReference type="SUPFAM" id="SSF56672">
    <property type="entry name" value="DNA/RNA polymerases"/>
    <property type="match status" value="1"/>
</dbReference>
<dbReference type="InterPro" id="IPR043502">
    <property type="entry name" value="DNA/RNA_pol_sf"/>
</dbReference>
<dbReference type="CDD" id="cd03468">
    <property type="entry name" value="PolY_like"/>
    <property type="match status" value="1"/>
</dbReference>
<reference evidence="4" key="1">
    <citation type="submission" date="2020-05" db="EMBL/GenBank/DDBJ databases">
        <authorList>
            <person name="Chiriac C."/>
            <person name="Salcher M."/>
            <person name="Ghai R."/>
            <person name="Kavagutti S V."/>
        </authorList>
    </citation>
    <scope>NUCLEOTIDE SEQUENCE</scope>
</reference>
<dbReference type="InterPro" id="IPR001126">
    <property type="entry name" value="UmuC"/>
</dbReference>
<evidence type="ECO:0000313" key="4">
    <source>
        <dbReference type="EMBL" id="CAB5024844.1"/>
    </source>
</evidence>
<gene>
    <name evidence="4" type="ORF">UFOPK4173_00145</name>
</gene>
<dbReference type="PANTHER" id="PTHR35369:SF2">
    <property type="entry name" value="BLR3025 PROTEIN"/>
    <property type="match status" value="1"/>
</dbReference>
<dbReference type="InterPro" id="IPR043128">
    <property type="entry name" value="Rev_trsase/Diguanyl_cyclase"/>
</dbReference>
<dbReference type="Gene3D" id="3.40.1170.60">
    <property type="match status" value="1"/>
</dbReference>
<name>A0A6J7R7W9_9ZZZZ</name>
<evidence type="ECO:0000256" key="1">
    <source>
        <dbReference type="ARBA" id="ARBA00022763"/>
    </source>
</evidence>
<dbReference type="PANTHER" id="PTHR35369">
    <property type="entry name" value="BLR3025 PROTEIN-RELATED"/>
    <property type="match status" value="1"/>
</dbReference>
<dbReference type="Gene3D" id="3.30.70.270">
    <property type="match status" value="1"/>
</dbReference>
<feature type="domain" description="UmuC" evidence="3">
    <location>
        <begin position="51"/>
        <end position="154"/>
    </location>
</feature>
<protein>
    <submittedName>
        <fullName evidence="4">Unannotated protein</fullName>
    </submittedName>
</protein>
<dbReference type="GO" id="GO:0006281">
    <property type="term" value="P:DNA repair"/>
    <property type="evidence" value="ECO:0007669"/>
    <property type="project" value="InterPro"/>
</dbReference>
<organism evidence="4">
    <name type="scientific">freshwater metagenome</name>
    <dbReference type="NCBI Taxonomy" id="449393"/>
    <lineage>
        <taxon>unclassified sequences</taxon>
        <taxon>metagenomes</taxon>
        <taxon>ecological metagenomes</taxon>
    </lineage>
</organism>
<dbReference type="Pfam" id="PF00817">
    <property type="entry name" value="IMS"/>
    <property type="match status" value="1"/>
</dbReference>
<dbReference type="EMBL" id="CAFBPW010000008">
    <property type="protein sequence ID" value="CAB5024844.1"/>
    <property type="molecule type" value="Genomic_DNA"/>
</dbReference>
<keyword evidence="1" id="KW-0227">DNA damage</keyword>
<sequence length="604" mass="63629">MPNTGSAHSEGSAHSASSAHSAGSAHSVGSAARTLVVLCADWPAVATARPAEKPLVVVHANRVISLNLGARRQGIASGFTMREAQAHSPAVEVVQYDQQRDARAFELVLAAVEEFVPRVEVIEPGQCAFPTLGPSSYHGGDHALAQLVLARVQTAVLNTAGLNTAGLQESGFAHNRGATLACVVGVGIADGPQGAQIAAKESILGSGVLGSGVLGTGVPQPMVVQPGKTAEFLSPLPIERLGVATDSTHSSKSAAEMFDVSRRLGIRTVGRFAALPIADVSARFGSLGMSAYRLATGFETTPLNLADPSVDFSVEAAIDPPAERVDQVAFVAVALAEQLHAELSGQGLACSRVLVVAQTDAGDRIERLWRHEGALSAADIARRVRWQLEGWLSTGRSLGRCSGGVERLQLIPEQVIADTGMQLGFWGEIHNATERAVQALARVQALLGADAVKLPQLRGARSVSEQCQLVPIDAVDLFADGRSAVNQSSSSSQTAANGPWPGRLPLPSPAVVWSEPVEAELVDAFGRSLGVSGRGVMSAVPVRCRVAGGQWHQIQHWAGPWCTDQRWWDAIGHRRRARVQVLFDAAAHLLALEAGQWWLEATYD</sequence>
<accession>A0A6J7R7W9</accession>
<dbReference type="InterPro" id="IPR050356">
    <property type="entry name" value="SulA_CellDiv_inhibitor"/>
</dbReference>
<dbReference type="AlphaFoldDB" id="A0A6J7R7W9"/>